<comment type="caution">
    <text evidence="8">The sequence shown here is derived from an EMBL/GenBank/DDBJ whole genome shotgun (WGS) entry which is preliminary data.</text>
</comment>
<evidence type="ECO:0000256" key="1">
    <source>
        <dbReference type="ARBA" id="ARBA00002792"/>
    </source>
</evidence>
<evidence type="ECO:0000313" key="9">
    <source>
        <dbReference type="Proteomes" id="UP000091914"/>
    </source>
</evidence>
<evidence type="ECO:0000313" key="8">
    <source>
        <dbReference type="EMBL" id="OBB88102.1"/>
    </source>
</evidence>
<dbReference type="GO" id="GO:0009055">
    <property type="term" value="F:electron transfer activity"/>
    <property type="evidence" value="ECO:0007669"/>
    <property type="project" value="TreeGrafter"/>
</dbReference>
<dbReference type="FunFam" id="2.20.28.10:FF:000001">
    <property type="entry name" value="Rubredoxin"/>
    <property type="match status" value="1"/>
</dbReference>
<dbReference type="EMBL" id="LZSX01000013">
    <property type="protein sequence ID" value="OBB88102.1"/>
    <property type="molecule type" value="Genomic_DNA"/>
</dbReference>
<evidence type="ECO:0000256" key="4">
    <source>
        <dbReference type="ARBA" id="ARBA00022982"/>
    </source>
</evidence>
<comment type="similarity">
    <text evidence="6">Belongs to the rubredoxin family.</text>
</comment>
<protein>
    <recommendedName>
        <fullName evidence="6">Rubredoxin</fullName>
    </recommendedName>
</protein>
<dbReference type="InterPro" id="IPR024935">
    <property type="entry name" value="Rubredoxin_dom"/>
</dbReference>
<gene>
    <name evidence="8" type="ORF">A5760_02315</name>
</gene>
<evidence type="ECO:0000256" key="2">
    <source>
        <dbReference type="ARBA" id="ARBA00022448"/>
    </source>
</evidence>
<accession>A0A1A0VXZ6</accession>
<evidence type="ECO:0000256" key="5">
    <source>
        <dbReference type="ARBA" id="ARBA00023004"/>
    </source>
</evidence>
<dbReference type="GO" id="GO:0005506">
    <property type="term" value="F:iron ion binding"/>
    <property type="evidence" value="ECO:0007669"/>
    <property type="project" value="UniProtKB-UniRule"/>
</dbReference>
<sequence>MSAYRCPGCDYTYDEAKGAPREGFPAGTPFADIPEDWRCPDCAVLEKADFETIKTMGVNR</sequence>
<dbReference type="PANTHER" id="PTHR47627">
    <property type="entry name" value="RUBREDOXIN"/>
    <property type="match status" value="1"/>
</dbReference>
<dbReference type="Pfam" id="PF00301">
    <property type="entry name" value="Rubredoxin"/>
    <property type="match status" value="1"/>
</dbReference>
<reference evidence="8 9" key="1">
    <citation type="submission" date="2016-06" db="EMBL/GenBank/DDBJ databases">
        <authorList>
            <person name="Kjaerup R.B."/>
            <person name="Dalgaard T.S."/>
            <person name="Juul-Madsen H.R."/>
        </authorList>
    </citation>
    <scope>NUCLEOTIDE SEQUENCE [LARGE SCALE GENOMIC DNA]</scope>
    <source>
        <strain evidence="8 9">852002-51834_SCH5396731</strain>
    </source>
</reference>
<dbReference type="Gene3D" id="2.20.28.10">
    <property type="match status" value="1"/>
</dbReference>
<dbReference type="PANTHER" id="PTHR47627:SF1">
    <property type="entry name" value="RUBREDOXIN-1-RELATED"/>
    <property type="match status" value="1"/>
</dbReference>
<dbReference type="PRINTS" id="PR00163">
    <property type="entry name" value="RUBREDOXIN"/>
</dbReference>
<dbReference type="GO" id="GO:0043448">
    <property type="term" value="P:alkane catabolic process"/>
    <property type="evidence" value="ECO:0007669"/>
    <property type="project" value="TreeGrafter"/>
</dbReference>
<feature type="domain" description="Rubredoxin-like" evidence="7">
    <location>
        <begin position="1"/>
        <end position="53"/>
    </location>
</feature>
<dbReference type="SUPFAM" id="SSF57802">
    <property type="entry name" value="Rubredoxin-like"/>
    <property type="match status" value="1"/>
</dbReference>
<dbReference type="AlphaFoldDB" id="A0A1A0VXZ6"/>
<dbReference type="InterPro" id="IPR018527">
    <property type="entry name" value="Rubredoxin_Fe_BS"/>
</dbReference>
<keyword evidence="2" id="KW-0813">Transport</keyword>
<name>A0A1A0VXZ6_9MYCO</name>
<dbReference type="PROSITE" id="PS50903">
    <property type="entry name" value="RUBREDOXIN_LIKE"/>
    <property type="match status" value="1"/>
</dbReference>
<evidence type="ECO:0000256" key="6">
    <source>
        <dbReference type="RuleBase" id="RU003820"/>
    </source>
</evidence>
<proteinExistence type="inferred from homology"/>
<dbReference type="RefSeq" id="WP_064877606.1">
    <property type="nucleotide sequence ID" value="NZ_LZSX01000013.1"/>
</dbReference>
<comment type="cofactor">
    <cofactor evidence="6">
        <name>Fe(3+)</name>
        <dbReference type="ChEBI" id="CHEBI:29034"/>
    </cofactor>
</comment>
<dbReference type="InterPro" id="IPR050526">
    <property type="entry name" value="Rubredoxin_ET"/>
</dbReference>
<organism evidence="8 9">
    <name type="scientific">Mycobacterium colombiense</name>
    <dbReference type="NCBI Taxonomy" id="339268"/>
    <lineage>
        <taxon>Bacteria</taxon>
        <taxon>Bacillati</taxon>
        <taxon>Actinomycetota</taxon>
        <taxon>Actinomycetes</taxon>
        <taxon>Mycobacteriales</taxon>
        <taxon>Mycobacteriaceae</taxon>
        <taxon>Mycobacterium</taxon>
        <taxon>Mycobacterium avium complex (MAC)</taxon>
    </lineage>
</organism>
<keyword evidence="5 6" id="KW-0408">Iron</keyword>
<evidence type="ECO:0000259" key="7">
    <source>
        <dbReference type="PROSITE" id="PS50903"/>
    </source>
</evidence>
<keyword evidence="3 6" id="KW-0479">Metal-binding</keyword>
<keyword evidence="4 6" id="KW-0249">Electron transport</keyword>
<dbReference type="Proteomes" id="UP000091914">
    <property type="component" value="Unassembled WGS sequence"/>
</dbReference>
<evidence type="ECO:0000256" key="3">
    <source>
        <dbReference type="ARBA" id="ARBA00022723"/>
    </source>
</evidence>
<dbReference type="InterPro" id="IPR024934">
    <property type="entry name" value="Rubredoxin-like_dom"/>
</dbReference>
<comment type="function">
    <text evidence="1">Involved in the hydrocarbon hydroxylating system, which transfers electrons from NADH to rubredoxin reductase and then through rubredoxin to alkane 1 monooxygenase.</text>
</comment>
<dbReference type="OrthoDB" id="9800607at2"/>
<dbReference type="CDD" id="cd00730">
    <property type="entry name" value="rubredoxin"/>
    <property type="match status" value="1"/>
</dbReference>
<dbReference type="PROSITE" id="PS00202">
    <property type="entry name" value="RUBREDOXIN"/>
    <property type="match status" value="1"/>
</dbReference>